<evidence type="ECO:0000259" key="11">
    <source>
        <dbReference type="PROSITE" id="PS51727"/>
    </source>
</evidence>
<gene>
    <name evidence="12" type="ORF">F511_34900</name>
</gene>
<dbReference type="SUPFAM" id="SSF57903">
    <property type="entry name" value="FYVE/PHD zinc finger"/>
    <property type="match status" value="1"/>
</dbReference>
<dbReference type="SMART" id="SM00551">
    <property type="entry name" value="ZnF_TAZ"/>
    <property type="match status" value="1"/>
</dbReference>
<keyword evidence="5" id="KW-0863">Zinc-finger</keyword>
<keyword evidence="13" id="KW-1185">Reference proteome</keyword>
<dbReference type="GO" id="GO:0005634">
    <property type="term" value="C:nucleus"/>
    <property type="evidence" value="ECO:0007669"/>
    <property type="project" value="UniProtKB-SubCell"/>
</dbReference>
<dbReference type="GO" id="GO:0003713">
    <property type="term" value="F:transcription coactivator activity"/>
    <property type="evidence" value="ECO:0007669"/>
    <property type="project" value="TreeGrafter"/>
</dbReference>
<dbReference type="InterPro" id="IPR001965">
    <property type="entry name" value="Znf_PHD"/>
</dbReference>
<comment type="subcellular location">
    <subcellularLocation>
        <location evidence="1">Nucleus</location>
    </subcellularLocation>
</comment>
<dbReference type="Pfam" id="PF08214">
    <property type="entry name" value="HAT_KAT11"/>
    <property type="match status" value="1"/>
</dbReference>
<dbReference type="InterPro" id="IPR013083">
    <property type="entry name" value="Znf_RING/FYVE/PHD"/>
</dbReference>
<evidence type="ECO:0000256" key="2">
    <source>
        <dbReference type="ARBA" id="ARBA00013184"/>
    </source>
</evidence>
<dbReference type="PROSITE" id="PS01359">
    <property type="entry name" value="ZF_PHD_1"/>
    <property type="match status" value="1"/>
</dbReference>
<evidence type="ECO:0000256" key="1">
    <source>
        <dbReference type="ARBA" id="ARBA00004123"/>
    </source>
</evidence>
<keyword evidence="4" id="KW-0479">Metal-binding</keyword>
<dbReference type="GO" id="GO:0005667">
    <property type="term" value="C:transcription regulator complex"/>
    <property type="evidence" value="ECO:0007669"/>
    <property type="project" value="TreeGrafter"/>
</dbReference>
<dbReference type="PANTHER" id="PTHR13808:SF53">
    <property type="entry name" value="HISTONE ACETYLTRANSFERASE HAC2"/>
    <property type="match status" value="1"/>
</dbReference>
<dbReference type="InterPro" id="IPR031162">
    <property type="entry name" value="CBP_P300_HAT"/>
</dbReference>
<dbReference type="SUPFAM" id="SSF57850">
    <property type="entry name" value="RING/U-box"/>
    <property type="match status" value="2"/>
</dbReference>
<dbReference type="SMART" id="SM00249">
    <property type="entry name" value="PHD"/>
    <property type="match status" value="1"/>
</dbReference>
<accession>A0A2Z7AXS0</accession>
<reference evidence="12 13" key="1">
    <citation type="journal article" date="2015" name="Proc. Natl. Acad. Sci. U.S.A.">
        <title>The resurrection genome of Boea hygrometrica: A blueprint for survival of dehydration.</title>
        <authorList>
            <person name="Xiao L."/>
            <person name="Yang G."/>
            <person name="Zhang L."/>
            <person name="Yang X."/>
            <person name="Zhao S."/>
            <person name="Ji Z."/>
            <person name="Zhou Q."/>
            <person name="Hu M."/>
            <person name="Wang Y."/>
            <person name="Chen M."/>
            <person name="Xu Y."/>
            <person name="Jin H."/>
            <person name="Xiao X."/>
            <person name="Hu G."/>
            <person name="Bao F."/>
            <person name="Hu Y."/>
            <person name="Wan P."/>
            <person name="Li L."/>
            <person name="Deng X."/>
            <person name="Kuang T."/>
            <person name="Xiang C."/>
            <person name="Zhu J.K."/>
            <person name="Oliver M.J."/>
            <person name="He Y."/>
        </authorList>
    </citation>
    <scope>NUCLEOTIDE SEQUENCE [LARGE SCALE GENOMIC DNA]</scope>
    <source>
        <strain evidence="13">cv. XS01</strain>
    </source>
</reference>
<dbReference type="Gene3D" id="3.30.60.90">
    <property type="match status" value="1"/>
</dbReference>
<dbReference type="GO" id="GO:0045944">
    <property type="term" value="P:positive regulation of transcription by RNA polymerase II"/>
    <property type="evidence" value="ECO:0007669"/>
    <property type="project" value="TreeGrafter"/>
</dbReference>
<feature type="domain" description="CBP/p300-type HAT" evidence="11">
    <location>
        <begin position="462"/>
        <end position="886"/>
    </location>
</feature>
<feature type="domain" description="TAZ-type" evidence="10">
    <location>
        <begin position="940"/>
        <end position="1032"/>
    </location>
</feature>
<evidence type="ECO:0000259" key="10">
    <source>
        <dbReference type="PROSITE" id="PS50134"/>
    </source>
</evidence>
<evidence type="ECO:0000313" key="12">
    <source>
        <dbReference type="EMBL" id="KZV26645.1"/>
    </source>
</evidence>
<dbReference type="SMART" id="SM01250">
    <property type="entry name" value="KAT11"/>
    <property type="match status" value="1"/>
</dbReference>
<dbReference type="GO" id="GO:0004402">
    <property type="term" value="F:histone acetyltransferase activity"/>
    <property type="evidence" value="ECO:0007669"/>
    <property type="project" value="InterPro"/>
</dbReference>
<evidence type="ECO:0000256" key="6">
    <source>
        <dbReference type="ARBA" id="ARBA00022833"/>
    </source>
</evidence>
<dbReference type="InterPro" id="IPR043145">
    <property type="entry name" value="Znf_ZZ_sf"/>
</dbReference>
<dbReference type="Pfam" id="PF02135">
    <property type="entry name" value="zf-TAZ"/>
    <property type="match status" value="1"/>
</dbReference>
<proteinExistence type="predicted"/>
<dbReference type="Gene3D" id="1.20.1020.10">
    <property type="entry name" value="TAZ domain"/>
    <property type="match status" value="1"/>
</dbReference>
<dbReference type="InterPro" id="IPR019786">
    <property type="entry name" value="Zinc_finger_PHD-type_CS"/>
</dbReference>
<dbReference type="InterPro" id="IPR011011">
    <property type="entry name" value="Znf_FYVE_PHD"/>
</dbReference>
<evidence type="ECO:0000256" key="7">
    <source>
        <dbReference type="ARBA" id="ARBA00023015"/>
    </source>
</evidence>
<evidence type="ECO:0000256" key="5">
    <source>
        <dbReference type="ARBA" id="ARBA00022771"/>
    </source>
</evidence>
<dbReference type="GO" id="GO:0008270">
    <property type="term" value="F:zinc ion binding"/>
    <property type="evidence" value="ECO:0007669"/>
    <property type="project" value="UniProtKB-KW"/>
</dbReference>
<dbReference type="Gene3D" id="3.30.40.10">
    <property type="entry name" value="Zinc/RING finger domain, C3HC4 (zinc finger)"/>
    <property type="match status" value="1"/>
</dbReference>
<keyword evidence="9" id="KW-0539">Nucleus</keyword>
<dbReference type="InterPro" id="IPR000197">
    <property type="entry name" value="Znf_TAZ"/>
</dbReference>
<dbReference type="GO" id="GO:0000123">
    <property type="term" value="C:histone acetyltransferase complex"/>
    <property type="evidence" value="ECO:0007669"/>
    <property type="project" value="TreeGrafter"/>
</dbReference>
<dbReference type="AlphaFoldDB" id="A0A2Z7AXS0"/>
<dbReference type="OrthoDB" id="899at2759"/>
<sequence>MDNDLSTLTRLPARPNKRSYQEFLSCRQLPNIGSNHQVSSGLLNNSGIYGVNVNELAYSSTIDRGRILDGRNNRPDFIADRENLLSGGSASMECRNPETFMLQPQTMQHGSHNTLYEFSSQTIPVGSLPRPKTTLGVSLDSFGSRPPCSFSVPTTGPEIIKPDFSRNIHCLRHTSRSIRIKDIQPVHKGQNIEDPVDNWSLWAVVKRPKQLSEMRCRQLATVNSERFSSPQNSGKDLRMHNGVSGNQNMGNVDTSFCYENNCLADKQQTGNCHTDLSGIESRKKDVGISLIDFFTAEQIKVHLRSLKQRNNLNDDEESVENTSKQAFGENTCRLCEMDEIKLAAPIMFCASCEARIKCNLSYYWTEDETGIRQCFCTRCFKGSHRNIPFKGLSISKEKLRKAKNTQEDDEAWVKCDMCECWQHQICALYNSKQDLEGEVRYICPFCRLAELNAMEHVSNPLANGAQDLPRTVLSDHIEQRLFRSLERERKQRAESLGKSPEEVPGASDLTVRVVLSVNKQVKVSPKFLDILDEKYPTEFAYKSKVILLFQKIEGVDVCLFALYVQEFGSDCEQPNQRSIYISYLDSVKYFRPEIKTVAGDALRTFVYQEVMLGYLSYCKRRGFTTCYIWACPPSKGDDYIFYCHPETQKMSKNLRAWYKKFLQKAKEENVVVECTNFYDCFFTASGTDNHKITAARLPYFVGDYWSGATEDIIRDMEKDLEEKSVRKVKKAIANRSLRSTGHSDSSVEATKDVQVMQQLGDAIKPCKEDFFVIRLQFTCMNCHEAIITGNRWTCNQCCYHLCSRCHDVIKIPPEAKTCPKQHLLHQIAVALPQNTDDKDIILDNEFFESRLSFLSFCQKNHYQFDTLRRSKHSSMMILYHIQNMTELTIGTICSICQKHTTVEWHCGICSEFLVCTTCYKKEGDGCHIHKLIRHSTKANLRTMSKEMQQQRGLETKAILDLLLHANCCPMSKLESCSYPRCQDIKNLFFHNLGCARRVAGGCQTCKKIWFLLCLHARNCRDSSCKFPRCSHIKNFKDKIAAESEVKRRAAAAKENPLQQRSAI</sequence>
<protein>
    <recommendedName>
        <fullName evidence="2">histone acetyltransferase</fullName>
        <ecNumber evidence="2">2.3.1.48</ecNumber>
    </recommendedName>
</protein>
<evidence type="ECO:0000313" key="13">
    <source>
        <dbReference type="Proteomes" id="UP000250235"/>
    </source>
</evidence>
<dbReference type="PANTHER" id="PTHR13808">
    <property type="entry name" value="CBP/P300-RELATED"/>
    <property type="match status" value="1"/>
</dbReference>
<evidence type="ECO:0000256" key="4">
    <source>
        <dbReference type="ARBA" id="ARBA00022723"/>
    </source>
</evidence>
<dbReference type="EC" id="2.3.1.48" evidence="2"/>
<keyword evidence="7" id="KW-0805">Transcription regulation</keyword>
<evidence type="ECO:0000256" key="8">
    <source>
        <dbReference type="ARBA" id="ARBA00023163"/>
    </source>
</evidence>
<keyword evidence="6" id="KW-0862">Zinc</keyword>
<dbReference type="Proteomes" id="UP000250235">
    <property type="component" value="Unassembled WGS sequence"/>
</dbReference>
<dbReference type="EMBL" id="KV011186">
    <property type="protein sequence ID" value="KZV26645.1"/>
    <property type="molecule type" value="Genomic_DNA"/>
</dbReference>
<evidence type="ECO:0000256" key="3">
    <source>
        <dbReference type="ARBA" id="ARBA00022679"/>
    </source>
</evidence>
<dbReference type="PROSITE" id="PS50134">
    <property type="entry name" value="ZF_TAZ"/>
    <property type="match status" value="1"/>
</dbReference>
<keyword evidence="3" id="KW-0808">Transferase</keyword>
<dbReference type="InterPro" id="IPR013178">
    <property type="entry name" value="Histone_AcTrfase_Rtt109/CBP"/>
</dbReference>
<dbReference type="SUPFAM" id="SSF57933">
    <property type="entry name" value="TAZ domain"/>
    <property type="match status" value="1"/>
</dbReference>
<dbReference type="InterPro" id="IPR035898">
    <property type="entry name" value="TAZ_dom_sf"/>
</dbReference>
<keyword evidence="8" id="KW-0804">Transcription</keyword>
<dbReference type="GO" id="GO:0031490">
    <property type="term" value="F:chromatin DNA binding"/>
    <property type="evidence" value="ECO:0007669"/>
    <property type="project" value="TreeGrafter"/>
</dbReference>
<evidence type="ECO:0000256" key="9">
    <source>
        <dbReference type="ARBA" id="ARBA00023242"/>
    </source>
</evidence>
<name>A0A2Z7AXS0_9LAMI</name>
<organism evidence="12 13">
    <name type="scientific">Dorcoceras hygrometricum</name>
    <dbReference type="NCBI Taxonomy" id="472368"/>
    <lineage>
        <taxon>Eukaryota</taxon>
        <taxon>Viridiplantae</taxon>
        <taxon>Streptophyta</taxon>
        <taxon>Embryophyta</taxon>
        <taxon>Tracheophyta</taxon>
        <taxon>Spermatophyta</taxon>
        <taxon>Magnoliopsida</taxon>
        <taxon>eudicotyledons</taxon>
        <taxon>Gunneridae</taxon>
        <taxon>Pentapetalae</taxon>
        <taxon>asterids</taxon>
        <taxon>lamiids</taxon>
        <taxon>Lamiales</taxon>
        <taxon>Gesneriaceae</taxon>
        <taxon>Didymocarpoideae</taxon>
        <taxon>Trichosporeae</taxon>
        <taxon>Loxocarpinae</taxon>
        <taxon>Dorcoceras</taxon>
    </lineage>
</organism>
<dbReference type="PROSITE" id="PS51727">
    <property type="entry name" value="CBP_P300_HAT"/>
    <property type="match status" value="1"/>
</dbReference>